<evidence type="ECO:0000259" key="9">
    <source>
        <dbReference type="Pfam" id="PF13742"/>
    </source>
</evidence>
<evidence type="ECO:0000313" key="10">
    <source>
        <dbReference type="EMBL" id="SIS53084.1"/>
    </source>
</evidence>
<dbReference type="PANTHER" id="PTHR30008:SF0">
    <property type="entry name" value="EXODEOXYRIBONUCLEASE 7 LARGE SUBUNIT"/>
    <property type="match status" value="1"/>
</dbReference>
<keyword evidence="11" id="KW-1185">Reference proteome</keyword>
<dbReference type="InterPro" id="IPR025824">
    <property type="entry name" value="OB-fold_nuc-bd_dom"/>
</dbReference>
<evidence type="ECO:0000256" key="7">
    <source>
        <dbReference type="SAM" id="MobiDB-lite"/>
    </source>
</evidence>
<protein>
    <recommendedName>
        <fullName evidence="5">Exodeoxyribonuclease 7 large subunit</fullName>
        <ecNumber evidence="5">3.1.11.6</ecNumber>
    </recommendedName>
    <alternativeName>
        <fullName evidence="5">Exodeoxyribonuclease VII large subunit</fullName>
        <shortName evidence="5">Exonuclease VII large subunit</shortName>
    </alternativeName>
</protein>
<gene>
    <name evidence="5" type="primary">xseA</name>
    <name evidence="10" type="ORF">SAMN05444817_11145</name>
</gene>
<name>A0A1N7JV45_9CORY</name>
<dbReference type="InterPro" id="IPR003753">
    <property type="entry name" value="Exonuc_VII_L"/>
</dbReference>
<evidence type="ECO:0000256" key="3">
    <source>
        <dbReference type="ARBA" id="ARBA00022801"/>
    </source>
</evidence>
<dbReference type="GO" id="GO:0003676">
    <property type="term" value="F:nucleic acid binding"/>
    <property type="evidence" value="ECO:0007669"/>
    <property type="project" value="InterPro"/>
</dbReference>
<comment type="similarity">
    <text evidence="5 6">Belongs to the XseA family.</text>
</comment>
<dbReference type="EMBL" id="FTOF01000011">
    <property type="protein sequence ID" value="SIS53084.1"/>
    <property type="molecule type" value="Genomic_DNA"/>
</dbReference>
<evidence type="ECO:0000256" key="2">
    <source>
        <dbReference type="ARBA" id="ARBA00022722"/>
    </source>
</evidence>
<keyword evidence="3 5" id="KW-0378">Hydrolase</keyword>
<dbReference type="PANTHER" id="PTHR30008">
    <property type="entry name" value="EXODEOXYRIBONUCLEASE 7 LARGE SUBUNIT"/>
    <property type="match status" value="1"/>
</dbReference>
<evidence type="ECO:0000259" key="8">
    <source>
        <dbReference type="Pfam" id="PF02601"/>
    </source>
</evidence>
<dbReference type="STRING" id="1161099.SAMN05444817_11145"/>
<comment type="function">
    <text evidence="5">Bidirectionally degrades single-stranded DNA into large acid-insoluble oligonucleotides, which are then degraded further into small acid-soluble oligonucleotides.</text>
</comment>
<keyword evidence="2 5" id="KW-0540">Nuclease</keyword>
<evidence type="ECO:0000256" key="5">
    <source>
        <dbReference type="HAMAP-Rule" id="MF_00378"/>
    </source>
</evidence>
<dbReference type="Proteomes" id="UP000186292">
    <property type="component" value="Unassembled WGS sequence"/>
</dbReference>
<dbReference type="InterPro" id="IPR020579">
    <property type="entry name" value="Exonuc_VII_lsu_C"/>
</dbReference>
<accession>A0A1N7JV45</accession>
<dbReference type="GO" id="GO:0006308">
    <property type="term" value="P:DNA catabolic process"/>
    <property type="evidence" value="ECO:0007669"/>
    <property type="project" value="UniProtKB-UniRule"/>
</dbReference>
<dbReference type="OrthoDB" id="9802795at2"/>
<dbReference type="Pfam" id="PF02601">
    <property type="entry name" value="Exonuc_VII_L"/>
    <property type="match status" value="1"/>
</dbReference>
<feature type="region of interest" description="Disordered" evidence="7">
    <location>
        <begin position="1"/>
        <end position="20"/>
    </location>
</feature>
<dbReference type="HAMAP" id="MF_00378">
    <property type="entry name" value="Exonuc_7_L"/>
    <property type="match status" value="1"/>
</dbReference>
<evidence type="ECO:0000256" key="6">
    <source>
        <dbReference type="RuleBase" id="RU004355"/>
    </source>
</evidence>
<sequence length="419" mass="45587">MAGQQVGGPQASTPETPWSVSKVNQTVKQWIERLGWLWIEGQLTQVNMKPTWKLSYLTLRDTQEQMSLQLTASTELLRSMPTPLKDGDHVVVRGKPAFYAGRGSFSMWVTEIRQVGEGELLAKIEQLRKMLSAEGLFDVSRKHRLPYLPNRVGLITGRGSAAERDVLSVAKDRWPAVDFRVINTAVQGANAVPEVVDALKLLDADPAVDVIIIARGGGSVEDLLPFSEEVLQRAVAAAQTPVVSAIGHEPDNPVLDNVADLRAATPTDAAKRVVPDVAAELELIAEARSRTAAALRGWVHREREGLRQIRSRPVMANPLTPITQRREELDRSRVSIRRDITRLISTESAEVRALRAQVSALGPSATLARGYAVVQVQPRDGTEAQVVTSIDQAPPGSQLRIRVGDGSITAAGMSTTPAE</sequence>
<feature type="domain" description="OB-fold nucleic acid binding" evidence="9">
    <location>
        <begin position="18"/>
        <end position="113"/>
    </location>
</feature>
<dbReference type="AlphaFoldDB" id="A0A1N7JV45"/>
<dbReference type="Pfam" id="PF13742">
    <property type="entry name" value="tRNA_anti_2"/>
    <property type="match status" value="1"/>
</dbReference>
<evidence type="ECO:0000256" key="4">
    <source>
        <dbReference type="ARBA" id="ARBA00022839"/>
    </source>
</evidence>
<dbReference type="GO" id="GO:0008855">
    <property type="term" value="F:exodeoxyribonuclease VII activity"/>
    <property type="evidence" value="ECO:0007669"/>
    <property type="project" value="UniProtKB-UniRule"/>
</dbReference>
<organism evidence="10 11">
    <name type="scientific">Corynebacterium appendicis CIP 107643</name>
    <dbReference type="NCBI Taxonomy" id="1161099"/>
    <lineage>
        <taxon>Bacteria</taxon>
        <taxon>Bacillati</taxon>
        <taxon>Actinomycetota</taxon>
        <taxon>Actinomycetes</taxon>
        <taxon>Mycobacteriales</taxon>
        <taxon>Corynebacteriaceae</taxon>
        <taxon>Corynebacterium</taxon>
    </lineage>
</organism>
<comment type="catalytic activity">
    <reaction evidence="5 6">
        <text>Exonucleolytic cleavage in either 5'- to 3'- or 3'- to 5'-direction to yield nucleoside 5'-phosphates.</text>
        <dbReference type="EC" id="3.1.11.6"/>
    </reaction>
</comment>
<comment type="subunit">
    <text evidence="5">Heterooligomer composed of large and small subunits.</text>
</comment>
<dbReference type="NCBIfam" id="TIGR00237">
    <property type="entry name" value="xseA"/>
    <property type="match status" value="1"/>
</dbReference>
<dbReference type="GO" id="GO:0009318">
    <property type="term" value="C:exodeoxyribonuclease VII complex"/>
    <property type="evidence" value="ECO:0007669"/>
    <property type="project" value="UniProtKB-UniRule"/>
</dbReference>
<dbReference type="GO" id="GO:0005737">
    <property type="term" value="C:cytoplasm"/>
    <property type="evidence" value="ECO:0007669"/>
    <property type="project" value="UniProtKB-SubCell"/>
</dbReference>
<evidence type="ECO:0000256" key="1">
    <source>
        <dbReference type="ARBA" id="ARBA00022490"/>
    </source>
</evidence>
<comment type="subcellular location">
    <subcellularLocation>
        <location evidence="5 6">Cytoplasm</location>
    </subcellularLocation>
</comment>
<keyword evidence="1 5" id="KW-0963">Cytoplasm</keyword>
<keyword evidence="4 5" id="KW-0269">Exonuclease</keyword>
<dbReference type="RefSeq" id="WP_076599695.1">
    <property type="nucleotide sequence ID" value="NZ_CP046976.1"/>
</dbReference>
<dbReference type="CDD" id="cd04489">
    <property type="entry name" value="ExoVII_LU_OBF"/>
    <property type="match status" value="1"/>
</dbReference>
<feature type="compositionally biased region" description="Polar residues" evidence="7">
    <location>
        <begin position="10"/>
        <end position="20"/>
    </location>
</feature>
<feature type="domain" description="Exonuclease VII large subunit C-terminal" evidence="8">
    <location>
        <begin position="136"/>
        <end position="355"/>
    </location>
</feature>
<evidence type="ECO:0000313" key="11">
    <source>
        <dbReference type="Proteomes" id="UP000186292"/>
    </source>
</evidence>
<reference evidence="11" key="1">
    <citation type="submission" date="2017-01" db="EMBL/GenBank/DDBJ databases">
        <authorList>
            <person name="Varghese N."/>
            <person name="Submissions S."/>
        </authorList>
    </citation>
    <scope>NUCLEOTIDE SEQUENCE [LARGE SCALE GENOMIC DNA]</scope>
    <source>
        <strain evidence="11">DSM 44531</strain>
    </source>
</reference>
<proteinExistence type="inferred from homology"/>
<dbReference type="EC" id="3.1.11.6" evidence="5"/>